<reference evidence="1" key="1">
    <citation type="journal article" date="2021" name="Proc. Natl. Acad. Sci. U.S.A.">
        <title>A Catalog of Tens of Thousands of Viruses from Human Metagenomes Reveals Hidden Associations with Chronic Diseases.</title>
        <authorList>
            <person name="Tisza M.J."/>
            <person name="Buck C.B."/>
        </authorList>
    </citation>
    <scope>NUCLEOTIDE SEQUENCE</scope>
    <source>
        <strain evidence="1">CteHV32</strain>
    </source>
</reference>
<name>A0A8S5QGW5_9CAUD</name>
<protein>
    <submittedName>
        <fullName evidence="1">Uncharacterized protein</fullName>
    </submittedName>
</protein>
<accession>A0A8S5QGW5</accession>
<sequence length="65" mass="7435">MKIASIKWEKGSLNSTAIEKFKEMGIDYHYSHFGELLADPYGVSLYLPVKYRRGDLDPSLINVEV</sequence>
<dbReference type="EMBL" id="BK015653">
    <property type="protein sequence ID" value="DAE18288.1"/>
    <property type="molecule type" value="Genomic_DNA"/>
</dbReference>
<organism evidence="1">
    <name type="scientific">Siphoviridae sp. cteHV32</name>
    <dbReference type="NCBI Taxonomy" id="2825588"/>
    <lineage>
        <taxon>Viruses</taxon>
        <taxon>Duplodnaviria</taxon>
        <taxon>Heunggongvirae</taxon>
        <taxon>Uroviricota</taxon>
        <taxon>Caudoviricetes</taxon>
    </lineage>
</organism>
<proteinExistence type="predicted"/>
<evidence type="ECO:0000313" key="1">
    <source>
        <dbReference type="EMBL" id="DAE18288.1"/>
    </source>
</evidence>